<dbReference type="EMBL" id="GETE01000018">
    <property type="protein sequence ID" value="JAT79302.1"/>
    <property type="molecule type" value="Transcribed_RNA"/>
</dbReference>
<evidence type="ECO:0000256" key="1">
    <source>
        <dbReference type="ARBA" id="ARBA00022536"/>
    </source>
</evidence>
<feature type="non-terminal residue" evidence="9">
    <location>
        <position position="219"/>
    </location>
</feature>
<feature type="non-terminal residue" evidence="9">
    <location>
        <position position="1"/>
    </location>
</feature>
<dbReference type="Pfam" id="PF00008">
    <property type="entry name" value="EGF"/>
    <property type="match status" value="1"/>
</dbReference>
<dbReference type="PROSITE" id="PS51120">
    <property type="entry name" value="LDLRB"/>
    <property type="match status" value="1"/>
</dbReference>
<evidence type="ECO:0000259" key="8">
    <source>
        <dbReference type="PROSITE" id="PS50026"/>
    </source>
</evidence>
<accession>A0A1D2AJA7</accession>
<dbReference type="SUPFAM" id="SSF63825">
    <property type="entry name" value="YWTD domain"/>
    <property type="match status" value="1"/>
</dbReference>
<evidence type="ECO:0000256" key="4">
    <source>
        <dbReference type="ARBA" id="ARBA00023157"/>
    </source>
</evidence>
<evidence type="ECO:0000256" key="2">
    <source>
        <dbReference type="ARBA" id="ARBA00022729"/>
    </source>
</evidence>
<protein>
    <submittedName>
        <fullName evidence="9">Vitellogenin receptor</fullName>
    </submittedName>
</protein>
<dbReference type="PROSITE" id="PS00022">
    <property type="entry name" value="EGF_1"/>
    <property type="match status" value="1"/>
</dbReference>
<dbReference type="InterPro" id="IPR001881">
    <property type="entry name" value="EGF-like_Ca-bd_dom"/>
</dbReference>
<dbReference type="CDD" id="cd00054">
    <property type="entry name" value="EGF_CA"/>
    <property type="match status" value="1"/>
</dbReference>
<dbReference type="PROSITE" id="PS50026">
    <property type="entry name" value="EGF_3"/>
    <property type="match status" value="1"/>
</dbReference>
<dbReference type="GO" id="GO:0060070">
    <property type="term" value="P:canonical Wnt signaling pathway"/>
    <property type="evidence" value="ECO:0007669"/>
    <property type="project" value="TreeGrafter"/>
</dbReference>
<dbReference type="SMART" id="SM00179">
    <property type="entry name" value="EGF_CA"/>
    <property type="match status" value="2"/>
</dbReference>
<dbReference type="GO" id="GO:0017147">
    <property type="term" value="F:Wnt-protein binding"/>
    <property type="evidence" value="ECO:0007669"/>
    <property type="project" value="TreeGrafter"/>
</dbReference>
<dbReference type="SUPFAM" id="SSF57196">
    <property type="entry name" value="EGF/Laminin"/>
    <property type="match status" value="2"/>
</dbReference>
<dbReference type="Gene3D" id="2.10.25.10">
    <property type="entry name" value="Laminin"/>
    <property type="match status" value="1"/>
</dbReference>
<dbReference type="PANTHER" id="PTHR46513:SF13">
    <property type="entry name" value="EGF-LIKE DOMAIN-CONTAINING PROTEIN"/>
    <property type="match status" value="1"/>
</dbReference>
<evidence type="ECO:0000313" key="9">
    <source>
        <dbReference type="EMBL" id="JAT79302.1"/>
    </source>
</evidence>
<dbReference type="FunFam" id="2.120.10.30:FF:000241">
    <property type="entry name" value="Low-density lipoprotein receptor-related protein 6"/>
    <property type="match status" value="1"/>
</dbReference>
<dbReference type="Gene3D" id="2.120.10.30">
    <property type="entry name" value="TolB, C-terminal domain"/>
    <property type="match status" value="1"/>
</dbReference>
<keyword evidence="9" id="KW-0675">Receptor</keyword>
<dbReference type="SMART" id="SM00135">
    <property type="entry name" value="LY"/>
    <property type="match status" value="2"/>
</dbReference>
<comment type="caution">
    <text evidence="6">Lacks conserved residue(s) required for the propagation of feature annotation.</text>
</comment>
<evidence type="ECO:0000256" key="5">
    <source>
        <dbReference type="ARBA" id="ARBA00023180"/>
    </source>
</evidence>
<reference evidence="9" key="1">
    <citation type="submission" date="2016-07" db="EMBL/GenBank/DDBJ databases">
        <title>Salivary Glands transcriptome analysis on engorged females of Ornithodoros brasiliensis (Acari:Argasidae).</title>
        <authorList>
            <person name="Simons S.M."/>
            <person name="Carvalho E."/>
            <person name="Junqueira-de-Azevedo I."/>
            <person name="Ho P.L."/>
            <person name="Giovanni D."/>
            <person name="Mendonca R."/>
            <person name="Onofrio V."/>
            <person name="Landulfo G."/>
            <person name="Ramirez D."/>
            <person name="Barros-Battesti D."/>
        </authorList>
    </citation>
    <scope>NUCLEOTIDE SEQUENCE</scope>
    <source>
        <strain evidence="9">Female</strain>
        <tissue evidence="9">Salivary gland</tissue>
    </source>
</reference>
<dbReference type="GO" id="GO:0042813">
    <property type="term" value="F:Wnt receptor activity"/>
    <property type="evidence" value="ECO:0007669"/>
    <property type="project" value="TreeGrafter"/>
</dbReference>
<dbReference type="InterPro" id="IPR000033">
    <property type="entry name" value="LDLR_classB_rpt"/>
</dbReference>
<organism evidence="9">
    <name type="scientific">Ornithodoros brasiliensis</name>
    <name type="common">Mouro tick</name>
    <dbReference type="NCBI Taxonomy" id="888526"/>
    <lineage>
        <taxon>Eukaryota</taxon>
        <taxon>Metazoa</taxon>
        <taxon>Ecdysozoa</taxon>
        <taxon>Arthropoda</taxon>
        <taxon>Chelicerata</taxon>
        <taxon>Arachnida</taxon>
        <taxon>Acari</taxon>
        <taxon>Parasitiformes</taxon>
        <taxon>Ixodida</taxon>
        <taxon>Ixodoidea</taxon>
        <taxon>Argasidae</taxon>
        <taxon>Ornithodorinae</taxon>
        <taxon>Ornithodoros</taxon>
    </lineage>
</organism>
<name>A0A1D2AJA7_ORNBR</name>
<evidence type="ECO:0000256" key="6">
    <source>
        <dbReference type="PROSITE-ProRule" id="PRU00076"/>
    </source>
</evidence>
<evidence type="ECO:0000256" key="7">
    <source>
        <dbReference type="PROSITE-ProRule" id="PRU00461"/>
    </source>
</evidence>
<dbReference type="InterPro" id="IPR011042">
    <property type="entry name" value="6-blade_b-propeller_TolB-like"/>
</dbReference>
<dbReference type="InterPro" id="IPR000742">
    <property type="entry name" value="EGF"/>
</dbReference>
<feature type="repeat" description="LDL-receptor class B" evidence="7">
    <location>
        <begin position="33"/>
        <end position="75"/>
    </location>
</feature>
<proteinExistence type="predicted"/>
<keyword evidence="3" id="KW-0677">Repeat</keyword>
<dbReference type="SMART" id="SM00181">
    <property type="entry name" value="EGF"/>
    <property type="match status" value="2"/>
</dbReference>
<dbReference type="GO" id="GO:0005886">
    <property type="term" value="C:plasma membrane"/>
    <property type="evidence" value="ECO:0007669"/>
    <property type="project" value="TreeGrafter"/>
</dbReference>
<dbReference type="AlphaFoldDB" id="A0A1D2AJA7"/>
<sequence length="219" mass="24563">LIERADMDGSNREIIVSDKVLWPCSVTVDHIHNRLYWSDAHKNAIESVDFDGHDRELVISHHIHLPFSIALFEDWVYWSDWGSDALLAVDRHSGMDVRVVHQKKSKASVLKLMHEVQQPSGVNRCARNQCAHVCLMNPSSYKCTCGHGYVLANDSHSCVRSTPLNLDHDVDYQPCEPNCLNGGSCILLDDKFFCRCPANFYGPSCEHVAISTIAAARSS</sequence>
<feature type="disulfide bond" evidence="6">
    <location>
        <begin position="175"/>
        <end position="185"/>
    </location>
</feature>
<dbReference type="PANTHER" id="PTHR46513">
    <property type="entry name" value="VITELLOGENIN RECEPTOR-LIKE PROTEIN-RELATED-RELATED"/>
    <property type="match status" value="1"/>
</dbReference>
<dbReference type="Pfam" id="PF00058">
    <property type="entry name" value="Ldl_recept_b"/>
    <property type="match status" value="2"/>
</dbReference>
<evidence type="ECO:0000256" key="3">
    <source>
        <dbReference type="ARBA" id="ARBA00022737"/>
    </source>
</evidence>
<keyword evidence="1 6" id="KW-0245">EGF-like domain</keyword>
<dbReference type="GO" id="GO:0005509">
    <property type="term" value="F:calcium ion binding"/>
    <property type="evidence" value="ECO:0007669"/>
    <property type="project" value="InterPro"/>
</dbReference>
<dbReference type="InterPro" id="IPR050778">
    <property type="entry name" value="Cueball_EGF_LRP_Nidogen"/>
</dbReference>
<feature type="disulfide bond" evidence="6">
    <location>
        <begin position="196"/>
        <end position="205"/>
    </location>
</feature>
<keyword evidence="4 6" id="KW-1015">Disulfide bond</keyword>
<keyword evidence="2" id="KW-0732">Signal</keyword>
<feature type="domain" description="EGF-like" evidence="8">
    <location>
        <begin position="171"/>
        <end position="206"/>
    </location>
</feature>
<keyword evidence="5" id="KW-0325">Glycoprotein</keyword>